<dbReference type="InterPro" id="IPR000522">
    <property type="entry name" value="ABC_transptr_permease_BtuC"/>
</dbReference>
<protein>
    <submittedName>
        <fullName evidence="9">Iron complex transport system permease protein</fullName>
    </submittedName>
</protein>
<feature type="transmembrane region" description="Helical" evidence="8">
    <location>
        <begin position="116"/>
        <end position="136"/>
    </location>
</feature>
<feature type="transmembrane region" description="Helical" evidence="8">
    <location>
        <begin position="305"/>
        <end position="327"/>
    </location>
</feature>
<dbReference type="GO" id="GO:0033214">
    <property type="term" value="P:siderophore-iron import into cell"/>
    <property type="evidence" value="ECO:0007669"/>
    <property type="project" value="TreeGrafter"/>
</dbReference>
<sequence>MRGKALLWRGGGLLLICLLLFGLELLCGNGAIDSPAELQAVGMQKILWQIRLPRALAAAGCGALLSVAGLLMQTLFRNPLASPSILGISTGASIGVAFIVLVLGGGTWGTVALSLHLGWVIVAALAGAAVVLLLLLAFSGYLTDNNTLLLMGVMLGYLGSALISLWQYLSRPEQLQAFFVWMMGSFDGLLLEHVPWFLAGSLLLLCAPWLTARQLNLLLMGEDYARSMGVSLRFMRRWIIFWAAFATALATTFCGPIGFVGIAVPHLTRLLLHRQNHLLTIPFAWLMGAAFCMACDLLARLFDTYYTLPVNVVTSLIGAPLVLSIFWRRRKQMLAT</sequence>
<feature type="transmembrane region" description="Helical" evidence="8">
    <location>
        <begin position="239"/>
        <end position="264"/>
    </location>
</feature>
<keyword evidence="7 8" id="KW-0472">Membrane</keyword>
<keyword evidence="3" id="KW-0813">Transport</keyword>
<feature type="transmembrane region" description="Helical" evidence="8">
    <location>
        <begin position="52"/>
        <end position="72"/>
    </location>
</feature>
<evidence type="ECO:0000256" key="7">
    <source>
        <dbReference type="ARBA" id="ARBA00023136"/>
    </source>
</evidence>
<feature type="transmembrane region" description="Helical" evidence="8">
    <location>
        <begin position="276"/>
        <end position="299"/>
    </location>
</feature>
<comment type="caution">
    <text evidence="9">The sequence shown here is derived from an EMBL/GenBank/DDBJ whole genome shotgun (WGS) entry which is preliminary data.</text>
</comment>
<dbReference type="GO" id="GO:0022857">
    <property type="term" value="F:transmembrane transporter activity"/>
    <property type="evidence" value="ECO:0007669"/>
    <property type="project" value="InterPro"/>
</dbReference>
<evidence type="ECO:0000313" key="10">
    <source>
        <dbReference type="Proteomes" id="UP000537126"/>
    </source>
</evidence>
<evidence type="ECO:0000313" key="9">
    <source>
        <dbReference type="EMBL" id="NIK73772.1"/>
    </source>
</evidence>
<accession>A0A846MQW9</accession>
<evidence type="ECO:0000256" key="3">
    <source>
        <dbReference type="ARBA" id="ARBA00022448"/>
    </source>
</evidence>
<evidence type="ECO:0000256" key="5">
    <source>
        <dbReference type="ARBA" id="ARBA00022692"/>
    </source>
</evidence>
<evidence type="ECO:0000256" key="8">
    <source>
        <dbReference type="SAM" id="Phobius"/>
    </source>
</evidence>
<keyword evidence="4" id="KW-1003">Cell membrane</keyword>
<keyword evidence="6 8" id="KW-1133">Transmembrane helix</keyword>
<dbReference type="RefSeq" id="WP_166919043.1">
    <property type="nucleotide sequence ID" value="NZ_JAASRN010000002.1"/>
</dbReference>
<evidence type="ECO:0000256" key="1">
    <source>
        <dbReference type="ARBA" id="ARBA00004651"/>
    </source>
</evidence>
<feature type="transmembrane region" description="Helical" evidence="8">
    <location>
        <begin position="148"/>
        <end position="169"/>
    </location>
</feature>
<proteinExistence type="inferred from homology"/>
<dbReference type="GO" id="GO:0005886">
    <property type="term" value="C:plasma membrane"/>
    <property type="evidence" value="ECO:0007669"/>
    <property type="project" value="UniProtKB-SubCell"/>
</dbReference>
<dbReference type="PANTHER" id="PTHR30472:SF41">
    <property type="entry name" value="TRANSPORT SYSTEM PERMEASE PROTEIN"/>
    <property type="match status" value="1"/>
</dbReference>
<keyword evidence="10" id="KW-1185">Reference proteome</keyword>
<keyword evidence="5 8" id="KW-0812">Transmembrane</keyword>
<dbReference type="PANTHER" id="PTHR30472">
    <property type="entry name" value="FERRIC ENTEROBACTIN TRANSPORT SYSTEM PERMEASE PROTEIN"/>
    <property type="match status" value="1"/>
</dbReference>
<evidence type="ECO:0000256" key="4">
    <source>
        <dbReference type="ARBA" id="ARBA00022475"/>
    </source>
</evidence>
<feature type="transmembrane region" description="Helical" evidence="8">
    <location>
        <begin position="84"/>
        <end position="104"/>
    </location>
</feature>
<dbReference type="EMBL" id="JAASRN010000002">
    <property type="protein sequence ID" value="NIK73772.1"/>
    <property type="molecule type" value="Genomic_DNA"/>
</dbReference>
<dbReference type="Pfam" id="PF01032">
    <property type="entry name" value="FecCD"/>
    <property type="match status" value="1"/>
</dbReference>
<reference evidence="9 10" key="1">
    <citation type="submission" date="2020-03" db="EMBL/GenBank/DDBJ databases">
        <title>Genomic Encyclopedia of Type Strains, Phase IV (KMG-IV): sequencing the most valuable type-strain genomes for metagenomic binning, comparative biology and taxonomic classification.</title>
        <authorList>
            <person name="Goeker M."/>
        </authorList>
    </citation>
    <scope>NUCLEOTIDE SEQUENCE [LARGE SCALE GENOMIC DNA]</scope>
    <source>
        <strain evidence="9 10">DSM 5718</strain>
    </source>
</reference>
<dbReference type="Gene3D" id="1.10.3470.10">
    <property type="entry name" value="ABC transporter involved in vitamin B12 uptake, BtuC"/>
    <property type="match status" value="1"/>
</dbReference>
<comment type="subcellular location">
    <subcellularLocation>
        <location evidence="1">Cell membrane</location>
        <topology evidence="1">Multi-pass membrane protein</topology>
    </subcellularLocation>
</comment>
<dbReference type="SUPFAM" id="SSF81345">
    <property type="entry name" value="ABC transporter involved in vitamin B12 uptake, BtuC"/>
    <property type="match status" value="1"/>
</dbReference>
<comment type="similarity">
    <text evidence="2">Belongs to the binding-protein-dependent transport system permease family. FecCD subfamily.</text>
</comment>
<name>A0A846MQW9_9BACT</name>
<dbReference type="AlphaFoldDB" id="A0A846MQW9"/>
<dbReference type="CDD" id="cd06550">
    <property type="entry name" value="TM_ABC_iron-siderophores_like"/>
    <property type="match status" value="1"/>
</dbReference>
<feature type="transmembrane region" description="Helical" evidence="8">
    <location>
        <begin position="12"/>
        <end position="32"/>
    </location>
</feature>
<organism evidence="9 10">
    <name type="scientific">Thermonema lapsum</name>
    <dbReference type="NCBI Taxonomy" id="28195"/>
    <lineage>
        <taxon>Bacteria</taxon>
        <taxon>Pseudomonadati</taxon>
        <taxon>Bacteroidota</taxon>
        <taxon>Cytophagia</taxon>
        <taxon>Cytophagales</taxon>
        <taxon>Thermonemataceae</taxon>
        <taxon>Thermonema</taxon>
    </lineage>
</organism>
<feature type="transmembrane region" description="Helical" evidence="8">
    <location>
        <begin position="196"/>
        <end position="219"/>
    </location>
</feature>
<gene>
    <name evidence="9" type="ORF">FHS56_001285</name>
</gene>
<dbReference type="InterPro" id="IPR037294">
    <property type="entry name" value="ABC_BtuC-like"/>
</dbReference>
<evidence type="ECO:0000256" key="6">
    <source>
        <dbReference type="ARBA" id="ARBA00022989"/>
    </source>
</evidence>
<dbReference type="Proteomes" id="UP000537126">
    <property type="component" value="Unassembled WGS sequence"/>
</dbReference>
<evidence type="ECO:0000256" key="2">
    <source>
        <dbReference type="ARBA" id="ARBA00007935"/>
    </source>
</evidence>